<dbReference type="Proteomes" id="UP000215086">
    <property type="component" value="Chromosome"/>
</dbReference>
<sequence length="43" mass="4702">MLSFLREKNRCPIFPEKKSGVFSGNVSNVGPSPSEEESCRNSG</sequence>
<dbReference type="KEGG" id="ttf:THTE_3384"/>
<dbReference type="AlphaFoldDB" id="A0A286RJ57"/>
<evidence type="ECO:0000256" key="1">
    <source>
        <dbReference type="SAM" id="MobiDB-lite"/>
    </source>
</evidence>
<feature type="region of interest" description="Disordered" evidence="1">
    <location>
        <begin position="16"/>
        <end position="43"/>
    </location>
</feature>
<protein>
    <submittedName>
        <fullName evidence="2">Uncharacterized protein</fullName>
    </submittedName>
</protein>
<reference evidence="2 3" key="1">
    <citation type="journal article" name="Front. Microbiol.">
        <title>Sugar Metabolism of the First Thermophilic Planctomycete Thermogutta terrifontis: Comparative Genomic and Transcriptomic Approaches.</title>
        <authorList>
            <person name="Elcheninov A.G."/>
            <person name="Menzel P."/>
            <person name="Gudbergsdottir S.R."/>
            <person name="Slesarev A.I."/>
            <person name="Kadnikov V.V."/>
            <person name="Krogh A."/>
            <person name="Bonch-Osmolovskaya E.A."/>
            <person name="Peng X."/>
            <person name="Kublanov I.V."/>
        </authorList>
    </citation>
    <scope>NUCLEOTIDE SEQUENCE [LARGE SCALE GENOMIC DNA]</scope>
    <source>
        <strain evidence="2 3">R1</strain>
    </source>
</reference>
<evidence type="ECO:0000313" key="3">
    <source>
        <dbReference type="Proteomes" id="UP000215086"/>
    </source>
</evidence>
<organism evidence="2 3">
    <name type="scientific">Thermogutta terrifontis</name>
    <dbReference type="NCBI Taxonomy" id="1331910"/>
    <lineage>
        <taxon>Bacteria</taxon>
        <taxon>Pseudomonadati</taxon>
        <taxon>Planctomycetota</taxon>
        <taxon>Planctomycetia</taxon>
        <taxon>Pirellulales</taxon>
        <taxon>Thermoguttaceae</taxon>
        <taxon>Thermogutta</taxon>
    </lineage>
</organism>
<evidence type="ECO:0000313" key="2">
    <source>
        <dbReference type="EMBL" id="ASV75986.1"/>
    </source>
</evidence>
<keyword evidence="3" id="KW-1185">Reference proteome</keyword>
<dbReference type="EMBL" id="CP018477">
    <property type="protein sequence ID" value="ASV75986.1"/>
    <property type="molecule type" value="Genomic_DNA"/>
</dbReference>
<name>A0A286RJ57_9BACT</name>
<gene>
    <name evidence="2" type="ORF">THTE_3384</name>
</gene>
<proteinExistence type="predicted"/>
<accession>A0A286RJ57</accession>
<feature type="compositionally biased region" description="Polar residues" evidence="1">
    <location>
        <begin position="22"/>
        <end position="31"/>
    </location>
</feature>